<proteinExistence type="predicted"/>
<keyword evidence="4" id="KW-1185">Reference proteome</keyword>
<dbReference type="InterPro" id="IPR052928">
    <property type="entry name" value="Desiccation-related_membrane"/>
</dbReference>
<gene>
    <name evidence="3" type="ORF">SAMN05421734_1091</name>
</gene>
<keyword evidence="2" id="KW-1133">Transmembrane helix</keyword>
<dbReference type="InterPro" id="IPR024623">
    <property type="entry name" value="YtxH"/>
</dbReference>
<feature type="coiled-coil region" evidence="1">
    <location>
        <begin position="50"/>
        <end position="84"/>
    </location>
</feature>
<reference evidence="4" key="1">
    <citation type="submission" date="2016-09" db="EMBL/GenBank/DDBJ databases">
        <authorList>
            <person name="Varghese N."/>
            <person name="Submissions S."/>
        </authorList>
    </citation>
    <scope>NUCLEOTIDE SEQUENCE [LARGE SCALE GENOMIC DNA]</scope>
    <source>
        <strain evidence="4">S5</strain>
    </source>
</reference>
<evidence type="ECO:0000313" key="3">
    <source>
        <dbReference type="EMBL" id="SDC44106.1"/>
    </source>
</evidence>
<keyword evidence="2" id="KW-0812">Transmembrane</keyword>
<organism evidence="3 4">
    <name type="scientific">Pelagirhabdus alkalitolerans</name>
    <dbReference type="NCBI Taxonomy" id="1612202"/>
    <lineage>
        <taxon>Bacteria</taxon>
        <taxon>Bacillati</taxon>
        <taxon>Bacillota</taxon>
        <taxon>Bacilli</taxon>
        <taxon>Bacillales</taxon>
        <taxon>Bacillaceae</taxon>
        <taxon>Pelagirhabdus</taxon>
    </lineage>
</organism>
<name>A0A1G6LN20_9BACI</name>
<dbReference type="AlphaFoldDB" id="A0A1G6LN20"/>
<sequence length="138" mass="15256">MNKEKIIDREEKGVDYVANGKSLLLGVLTGGVVSAAATLLVTPKSGQETREDIKQHVEESKAALERVKLNGKALSEQIANTSKEGAALIKELSVEIKDSIDSWKTTIEPHQKNIQLYLTQIEERLKELEEETNLNAES</sequence>
<dbReference type="Proteomes" id="UP000242949">
    <property type="component" value="Unassembled WGS sequence"/>
</dbReference>
<protein>
    <submittedName>
        <fullName evidence="3">Gas vesicle protein</fullName>
    </submittedName>
</protein>
<keyword evidence="2" id="KW-0472">Membrane</keyword>
<feature type="coiled-coil region" evidence="1">
    <location>
        <begin position="111"/>
        <end position="138"/>
    </location>
</feature>
<dbReference type="PANTHER" id="PTHR35792:SF3">
    <property type="entry name" value="IG HYPOTHETICAL 17707"/>
    <property type="match status" value="1"/>
</dbReference>
<accession>A0A1G6LN20</accession>
<evidence type="ECO:0000256" key="1">
    <source>
        <dbReference type="SAM" id="Coils"/>
    </source>
</evidence>
<dbReference type="Pfam" id="PF12732">
    <property type="entry name" value="YtxH"/>
    <property type="match status" value="1"/>
</dbReference>
<feature type="transmembrane region" description="Helical" evidence="2">
    <location>
        <begin position="23"/>
        <end position="41"/>
    </location>
</feature>
<evidence type="ECO:0000313" key="4">
    <source>
        <dbReference type="Proteomes" id="UP000242949"/>
    </source>
</evidence>
<dbReference type="STRING" id="1612202.SAMN05421734_1091"/>
<dbReference type="EMBL" id="FMYI01000009">
    <property type="protein sequence ID" value="SDC44106.1"/>
    <property type="molecule type" value="Genomic_DNA"/>
</dbReference>
<dbReference type="PANTHER" id="PTHR35792">
    <property type="entry name" value="GENERAL STRESS PROTEIN"/>
    <property type="match status" value="1"/>
</dbReference>
<keyword evidence="1" id="KW-0175">Coiled coil</keyword>
<evidence type="ECO:0000256" key="2">
    <source>
        <dbReference type="SAM" id="Phobius"/>
    </source>
</evidence>